<sequence length="337" mass="37779">MSNYIPQEDASESGNSDVENTSQTMDYRLGADLSVEMPLKSDVRLSNLMNNTSDSEDSSYGGDSSLSPVTRDGSVLRPGSATDRDVNSDEDHTSQNTLGMQKESVQEDSNIRRYRTAFTREQIARLEKEFYKENYVSRPRRCELAHELNLAENTIKVWFQNRRMKDKRQRMAMAWPYGIADPHLYAYLAAAAATYPYGLAAANTNPLNYYASLSLHRTSPNISQYPYPSPLRPRPEMLPGMPGSLLRSTSMPMQTQIQSSPLIGCNVHPTSLESHQHLINPTVSSCTSHIEENCFNPLLSGIRNIQSSSPPTSAPKAHNHSTRQGLFRPFQADIERT</sequence>
<evidence type="ECO:0000256" key="2">
    <source>
        <dbReference type="ARBA" id="ARBA00022473"/>
    </source>
</evidence>
<evidence type="ECO:0000313" key="12">
    <source>
        <dbReference type="Proteomes" id="UP001634394"/>
    </source>
</evidence>
<feature type="region of interest" description="Disordered" evidence="9">
    <location>
        <begin position="48"/>
        <end position="111"/>
    </location>
</feature>
<evidence type="ECO:0000256" key="3">
    <source>
        <dbReference type="ARBA" id="ARBA00023125"/>
    </source>
</evidence>
<protein>
    <recommendedName>
        <fullName evidence="10">Homeobox domain-containing protein</fullName>
    </recommendedName>
</protein>
<dbReference type="GO" id="GO:0003677">
    <property type="term" value="F:DNA binding"/>
    <property type="evidence" value="ECO:0007669"/>
    <property type="project" value="UniProtKB-UniRule"/>
</dbReference>
<dbReference type="InterPro" id="IPR020479">
    <property type="entry name" value="HD_metazoa"/>
</dbReference>
<dbReference type="InterPro" id="IPR001356">
    <property type="entry name" value="HD"/>
</dbReference>
<organism evidence="11 12">
    <name type="scientific">Sinanodonta woodiana</name>
    <name type="common">Chinese pond mussel</name>
    <name type="synonym">Anodonta woodiana</name>
    <dbReference type="NCBI Taxonomy" id="1069815"/>
    <lineage>
        <taxon>Eukaryota</taxon>
        <taxon>Metazoa</taxon>
        <taxon>Spiralia</taxon>
        <taxon>Lophotrochozoa</taxon>
        <taxon>Mollusca</taxon>
        <taxon>Bivalvia</taxon>
        <taxon>Autobranchia</taxon>
        <taxon>Heteroconchia</taxon>
        <taxon>Palaeoheterodonta</taxon>
        <taxon>Unionida</taxon>
        <taxon>Unionoidea</taxon>
        <taxon>Unionidae</taxon>
        <taxon>Unioninae</taxon>
        <taxon>Sinanodonta</taxon>
    </lineage>
</organism>
<gene>
    <name evidence="11" type="ORF">ACJMK2_021450</name>
</gene>
<dbReference type="SUPFAM" id="SSF46689">
    <property type="entry name" value="Homeodomain-like"/>
    <property type="match status" value="1"/>
</dbReference>
<evidence type="ECO:0000256" key="5">
    <source>
        <dbReference type="ARBA" id="ARBA00023242"/>
    </source>
</evidence>
<reference evidence="11 12" key="1">
    <citation type="submission" date="2024-11" db="EMBL/GenBank/DDBJ databases">
        <title>Chromosome-level genome assembly of the freshwater bivalve Anodonta woodiana.</title>
        <authorList>
            <person name="Chen X."/>
        </authorList>
    </citation>
    <scope>NUCLEOTIDE SEQUENCE [LARGE SCALE GENOMIC DNA]</scope>
    <source>
        <strain evidence="11">MN2024</strain>
        <tissue evidence="11">Gills</tissue>
    </source>
</reference>
<keyword evidence="12" id="KW-1185">Reference proteome</keyword>
<dbReference type="CDD" id="cd00086">
    <property type="entry name" value="homeodomain"/>
    <property type="match status" value="1"/>
</dbReference>
<proteinExistence type="inferred from homology"/>
<keyword evidence="5 7" id="KW-0539">Nucleus</keyword>
<dbReference type="InterPro" id="IPR052002">
    <property type="entry name" value="Even-skipped_HD"/>
</dbReference>
<dbReference type="Proteomes" id="UP001634394">
    <property type="component" value="Unassembled WGS sequence"/>
</dbReference>
<dbReference type="PRINTS" id="PR00024">
    <property type="entry name" value="HOMEOBOX"/>
</dbReference>
<feature type="region of interest" description="Disordered" evidence="9">
    <location>
        <begin position="1"/>
        <end position="21"/>
    </location>
</feature>
<dbReference type="AlphaFoldDB" id="A0ABD3TH32"/>
<dbReference type="EMBL" id="JBJQND010000018">
    <property type="protein sequence ID" value="KAL3835995.1"/>
    <property type="molecule type" value="Genomic_DNA"/>
</dbReference>
<dbReference type="Pfam" id="PF00046">
    <property type="entry name" value="Homeodomain"/>
    <property type="match status" value="1"/>
</dbReference>
<dbReference type="InterPro" id="IPR009057">
    <property type="entry name" value="Homeodomain-like_sf"/>
</dbReference>
<evidence type="ECO:0000256" key="1">
    <source>
        <dbReference type="ARBA" id="ARBA00004123"/>
    </source>
</evidence>
<evidence type="ECO:0000256" key="6">
    <source>
        <dbReference type="ARBA" id="ARBA00038449"/>
    </source>
</evidence>
<dbReference type="PROSITE" id="PS50071">
    <property type="entry name" value="HOMEOBOX_2"/>
    <property type="match status" value="1"/>
</dbReference>
<evidence type="ECO:0000256" key="9">
    <source>
        <dbReference type="SAM" id="MobiDB-lite"/>
    </source>
</evidence>
<feature type="compositionally biased region" description="Polar residues" evidence="9">
    <location>
        <begin position="12"/>
        <end position="21"/>
    </location>
</feature>
<dbReference type="PROSITE" id="PS00027">
    <property type="entry name" value="HOMEOBOX_1"/>
    <property type="match status" value="1"/>
</dbReference>
<evidence type="ECO:0000256" key="4">
    <source>
        <dbReference type="ARBA" id="ARBA00023155"/>
    </source>
</evidence>
<dbReference type="Gene3D" id="1.10.10.60">
    <property type="entry name" value="Homeodomain-like"/>
    <property type="match status" value="1"/>
</dbReference>
<dbReference type="SMART" id="SM00389">
    <property type="entry name" value="HOX"/>
    <property type="match status" value="1"/>
</dbReference>
<comment type="similarity">
    <text evidence="6">Belongs to the even-skipped homeobox family.</text>
</comment>
<evidence type="ECO:0000256" key="8">
    <source>
        <dbReference type="RuleBase" id="RU000682"/>
    </source>
</evidence>
<feature type="DNA-binding region" description="Homeobox" evidence="7">
    <location>
        <begin position="111"/>
        <end position="170"/>
    </location>
</feature>
<keyword evidence="3 7" id="KW-0238">DNA-binding</keyword>
<feature type="region of interest" description="Disordered" evidence="9">
    <location>
        <begin position="305"/>
        <end position="337"/>
    </location>
</feature>
<keyword evidence="2" id="KW-0217">Developmental protein</keyword>
<feature type="domain" description="Homeobox" evidence="10">
    <location>
        <begin position="109"/>
        <end position="169"/>
    </location>
</feature>
<evidence type="ECO:0000259" key="10">
    <source>
        <dbReference type="PROSITE" id="PS50071"/>
    </source>
</evidence>
<comment type="caution">
    <text evidence="11">The sequence shown here is derived from an EMBL/GenBank/DDBJ whole genome shotgun (WGS) entry which is preliminary data.</text>
</comment>
<feature type="compositionally biased region" description="Low complexity" evidence="9">
    <location>
        <begin position="58"/>
        <end position="67"/>
    </location>
</feature>
<name>A0ABD3TH32_SINWO</name>
<dbReference type="GO" id="GO:0005634">
    <property type="term" value="C:nucleus"/>
    <property type="evidence" value="ECO:0007669"/>
    <property type="project" value="UniProtKB-SubCell"/>
</dbReference>
<dbReference type="PANTHER" id="PTHR46294">
    <property type="entry name" value="SEGMENTATION PROTEIN EVEN-SKIPPED"/>
    <property type="match status" value="1"/>
</dbReference>
<accession>A0ABD3TH32</accession>
<dbReference type="InterPro" id="IPR017970">
    <property type="entry name" value="Homeobox_CS"/>
</dbReference>
<keyword evidence="4 7" id="KW-0371">Homeobox</keyword>
<feature type="compositionally biased region" description="Basic and acidic residues" evidence="9">
    <location>
        <begin position="82"/>
        <end position="93"/>
    </location>
</feature>
<dbReference type="PANTHER" id="PTHR46294:SF4">
    <property type="entry name" value="SEGMENTATION PROTEIN EVEN-SKIPPED"/>
    <property type="match status" value="1"/>
</dbReference>
<evidence type="ECO:0000313" key="11">
    <source>
        <dbReference type="EMBL" id="KAL3835995.1"/>
    </source>
</evidence>
<comment type="subcellular location">
    <subcellularLocation>
        <location evidence="1 7 8">Nucleus</location>
    </subcellularLocation>
</comment>
<evidence type="ECO:0000256" key="7">
    <source>
        <dbReference type="PROSITE-ProRule" id="PRU00108"/>
    </source>
</evidence>